<reference evidence="2" key="1">
    <citation type="submission" date="2020-02" db="EMBL/GenBank/DDBJ databases">
        <authorList>
            <person name="Meier V. D."/>
        </authorList>
    </citation>
    <scope>NUCLEOTIDE SEQUENCE</scope>
    <source>
        <strain evidence="2">AVDCRST_MAG50</strain>
    </source>
</reference>
<keyword evidence="2" id="KW-0689">Ribosomal protein</keyword>
<dbReference type="GO" id="GO:0005840">
    <property type="term" value="C:ribosome"/>
    <property type="evidence" value="ECO:0007669"/>
    <property type="project" value="UniProtKB-KW"/>
</dbReference>
<dbReference type="EMBL" id="CADCTF010000053">
    <property type="protein sequence ID" value="CAA9227578.1"/>
    <property type="molecule type" value="Genomic_DNA"/>
</dbReference>
<organism evidence="2">
    <name type="scientific">uncultured Acidimicrobiales bacterium</name>
    <dbReference type="NCBI Taxonomy" id="310071"/>
    <lineage>
        <taxon>Bacteria</taxon>
        <taxon>Bacillati</taxon>
        <taxon>Actinomycetota</taxon>
        <taxon>Acidimicrobiia</taxon>
        <taxon>Acidimicrobiales</taxon>
        <taxon>environmental samples</taxon>
    </lineage>
</organism>
<evidence type="ECO:0000313" key="2">
    <source>
        <dbReference type="EMBL" id="CAA9227578.1"/>
    </source>
</evidence>
<protein>
    <submittedName>
        <fullName evidence="2">SSU ribosomal protein S16p</fullName>
    </submittedName>
</protein>
<feature type="compositionally biased region" description="Basic residues" evidence="1">
    <location>
        <begin position="31"/>
        <end position="43"/>
    </location>
</feature>
<evidence type="ECO:0000256" key="1">
    <source>
        <dbReference type="SAM" id="MobiDB-lite"/>
    </source>
</evidence>
<gene>
    <name evidence="2" type="ORF">AVDCRST_MAG50-1591</name>
</gene>
<sequence>VRQAPPHANGQDQAADLSRRRCRQPFAERRPVHRDRGHVRASRRALGDQHRQRQGAPVARRGCPAHRAGREAAQGVRRLGRVPGHQARQEGRRSARSQV</sequence>
<name>A0A6J4HNT1_9ACTN</name>
<keyword evidence="2" id="KW-0687">Ribonucleoprotein</keyword>
<proteinExistence type="predicted"/>
<feature type="non-terminal residue" evidence="2">
    <location>
        <position position="99"/>
    </location>
</feature>
<feature type="region of interest" description="Disordered" evidence="1">
    <location>
        <begin position="1"/>
        <end position="99"/>
    </location>
</feature>
<dbReference type="AlphaFoldDB" id="A0A6J4HNT1"/>
<feature type="non-terminal residue" evidence="2">
    <location>
        <position position="1"/>
    </location>
</feature>
<accession>A0A6J4HNT1</accession>